<keyword evidence="1" id="KW-0472">Membrane</keyword>
<dbReference type="AlphaFoldDB" id="A0A3B1A885"/>
<gene>
    <name evidence="2" type="ORF">MNBD_GAMMA17-2036</name>
</gene>
<reference evidence="2" key="1">
    <citation type="submission" date="2018-06" db="EMBL/GenBank/DDBJ databases">
        <authorList>
            <person name="Zhirakovskaya E."/>
        </authorList>
    </citation>
    <scope>NUCLEOTIDE SEQUENCE</scope>
</reference>
<feature type="transmembrane region" description="Helical" evidence="1">
    <location>
        <begin position="30"/>
        <end position="50"/>
    </location>
</feature>
<evidence type="ECO:0000256" key="1">
    <source>
        <dbReference type="SAM" id="Phobius"/>
    </source>
</evidence>
<dbReference type="EMBL" id="UOFQ01000162">
    <property type="protein sequence ID" value="VAW89934.1"/>
    <property type="molecule type" value="Genomic_DNA"/>
</dbReference>
<evidence type="ECO:0000313" key="2">
    <source>
        <dbReference type="EMBL" id="VAW89934.1"/>
    </source>
</evidence>
<keyword evidence="1" id="KW-0812">Transmembrane</keyword>
<accession>A0A3B1A885</accession>
<feature type="transmembrane region" description="Helical" evidence="1">
    <location>
        <begin position="7"/>
        <end position="24"/>
    </location>
</feature>
<name>A0A3B1A885_9ZZZZ</name>
<proteinExistence type="predicted"/>
<feature type="transmembrane region" description="Helical" evidence="1">
    <location>
        <begin position="70"/>
        <end position="90"/>
    </location>
</feature>
<sequence length="98" mass="10728">MRYASLIFAYAIVALLLGLGFLFPERPLTLMGFLMVTAAFTPVVAGFDLVGQGILDSPWIKSAHQLVKPLLGLMVLAAFLATLYTVVNMIDVATKPWW</sequence>
<organism evidence="2">
    <name type="scientific">hydrothermal vent metagenome</name>
    <dbReference type="NCBI Taxonomy" id="652676"/>
    <lineage>
        <taxon>unclassified sequences</taxon>
        <taxon>metagenomes</taxon>
        <taxon>ecological metagenomes</taxon>
    </lineage>
</organism>
<protein>
    <submittedName>
        <fullName evidence="2">Uncharacterized protein</fullName>
    </submittedName>
</protein>
<keyword evidence="1" id="KW-1133">Transmembrane helix</keyword>